<reference evidence="4" key="1">
    <citation type="submission" date="2022-12" db="EMBL/GenBank/DDBJ databases">
        <title>New Phytohabitans aurantiacus sp. RD004123 nov., an actinomycete isolated from soil.</title>
        <authorList>
            <person name="Triningsih D.W."/>
            <person name="Harunari E."/>
            <person name="Igarashi Y."/>
        </authorList>
    </citation>
    <scope>NUCLEOTIDE SEQUENCE</scope>
    <source>
        <strain evidence="4">RD004123</strain>
    </source>
</reference>
<dbReference type="Gene3D" id="3.40.50.300">
    <property type="entry name" value="P-loop containing nucleotide triphosphate hydrolases"/>
    <property type="match status" value="1"/>
</dbReference>
<evidence type="ECO:0000313" key="5">
    <source>
        <dbReference type="Proteomes" id="UP001144280"/>
    </source>
</evidence>
<dbReference type="Pfam" id="PF00196">
    <property type="entry name" value="GerE"/>
    <property type="match status" value="1"/>
</dbReference>
<dbReference type="SUPFAM" id="SSF52540">
    <property type="entry name" value="P-loop containing nucleoside triphosphate hydrolases"/>
    <property type="match status" value="1"/>
</dbReference>
<name>A0ABQ5R893_9ACTN</name>
<dbReference type="InterPro" id="IPR011990">
    <property type="entry name" value="TPR-like_helical_dom_sf"/>
</dbReference>
<keyword evidence="5" id="KW-1185">Reference proteome</keyword>
<dbReference type="InterPro" id="IPR016032">
    <property type="entry name" value="Sig_transdc_resp-reg_C-effctor"/>
</dbReference>
<dbReference type="Gene3D" id="1.25.40.10">
    <property type="entry name" value="Tetratricopeptide repeat domain"/>
    <property type="match status" value="1"/>
</dbReference>
<dbReference type="CDD" id="cd06170">
    <property type="entry name" value="LuxR_C_like"/>
    <property type="match status" value="1"/>
</dbReference>
<dbReference type="Pfam" id="PF13191">
    <property type="entry name" value="AAA_16"/>
    <property type="match status" value="1"/>
</dbReference>
<dbReference type="InterPro" id="IPR036388">
    <property type="entry name" value="WH-like_DNA-bd_sf"/>
</dbReference>
<dbReference type="PANTHER" id="PTHR16305:SF35">
    <property type="entry name" value="TRANSCRIPTIONAL ACTIVATOR DOMAIN"/>
    <property type="match status" value="1"/>
</dbReference>
<organism evidence="4 5">
    <name type="scientific">Phytohabitans aurantiacus</name>
    <dbReference type="NCBI Taxonomy" id="3016789"/>
    <lineage>
        <taxon>Bacteria</taxon>
        <taxon>Bacillati</taxon>
        <taxon>Actinomycetota</taxon>
        <taxon>Actinomycetes</taxon>
        <taxon>Micromonosporales</taxon>
        <taxon>Micromonosporaceae</taxon>
    </lineage>
</organism>
<feature type="domain" description="HTH luxR-type" evidence="3">
    <location>
        <begin position="905"/>
        <end position="970"/>
    </location>
</feature>
<comment type="caution">
    <text evidence="4">The sequence shown here is derived from an EMBL/GenBank/DDBJ whole genome shotgun (WGS) entry which is preliminary data.</text>
</comment>
<dbReference type="Gene3D" id="1.10.10.10">
    <property type="entry name" value="Winged helix-like DNA-binding domain superfamily/Winged helix DNA-binding domain"/>
    <property type="match status" value="1"/>
</dbReference>
<keyword evidence="2" id="KW-0067">ATP-binding</keyword>
<evidence type="ECO:0000256" key="1">
    <source>
        <dbReference type="ARBA" id="ARBA00022741"/>
    </source>
</evidence>
<dbReference type="PROSITE" id="PS50043">
    <property type="entry name" value="HTH_LUXR_2"/>
    <property type="match status" value="1"/>
</dbReference>
<evidence type="ECO:0000313" key="4">
    <source>
        <dbReference type="EMBL" id="GLI01791.1"/>
    </source>
</evidence>
<keyword evidence="1" id="KW-0547">Nucleotide-binding</keyword>
<dbReference type="InterPro" id="IPR027417">
    <property type="entry name" value="P-loop_NTPase"/>
</dbReference>
<dbReference type="SMART" id="SM00421">
    <property type="entry name" value="HTH_LUXR"/>
    <property type="match status" value="1"/>
</dbReference>
<dbReference type="EMBL" id="BSDI01000049">
    <property type="protein sequence ID" value="GLI01791.1"/>
    <property type="molecule type" value="Genomic_DNA"/>
</dbReference>
<protein>
    <recommendedName>
        <fullName evidence="3">HTH luxR-type domain-containing protein</fullName>
    </recommendedName>
</protein>
<dbReference type="PANTHER" id="PTHR16305">
    <property type="entry name" value="TESTICULAR SOLUBLE ADENYLYL CYCLASE"/>
    <property type="match status" value="1"/>
</dbReference>
<dbReference type="PRINTS" id="PR00038">
    <property type="entry name" value="HTHLUXR"/>
</dbReference>
<dbReference type="SUPFAM" id="SSF48452">
    <property type="entry name" value="TPR-like"/>
    <property type="match status" value="1"/>
</dbReference>
<dbReference type="Proteomes" id="UP001144280">
    <property type="component" value="Unassembled WGS sequence"/>
</dbReference>
<proteinExistence type="predicted"/>
<gene>
    <name evidence="4" type="ORF">Pa4123_70670</name>
</gene>
<evidence type="ECO:0000256" key="2">
    <source>
        <dbReference type="ARBA" id="ARBA00022840"/>
    </source>
</evidence>
<dbReference type="InterPro" id="IPR041664">
    <property type="entry name" value="AAA_16"/>
</dbReference>
<dbReference type="PROSITE" id="PS00622">
    <property type="entry name" value="HTH_LUXR_1"/>
    <property type="match status" value="1"/>
</dbReference>
<dbReference type="SUPFAM" id="SSF46894">
    <property type="entry name" value="C-terminal effector domain of the bipartite response regulators"/>
    <property type="match status" value="1"/>
</dbReference>
<accession>A0ABQ5R893</accession>
<dbReference type="InterPro" id="IPR000792">
    <property type="entry name" value="Tscrpt_reg_LuxR_C"/>
</dbReference>
<sequence>MVHNLQTVKVSPPFVGRRAPLASIASAWNASRGAPQWVEVRGQPGVGKTRLLTEATERIRTKGGAVHWGRATEFEQDAPLALLADTLDGRMAENPRWVSSRLSEEEHRLLSAVFPALSTVDEATHAALTAGAGTSRYRLFRAVRSLLGILSGDHGLVLLLDDVHWADTASIDLLGYLTQHPPAGRILFAIAYRPAQAPVRLTAALARLTGGRRLIEVEPLSTDEVDELLGPDPTPAHRRWLHEAAGGNPFYLEALARLGEASVREADEIGESLPEETMREVPAAVRLALRLELDRLSPEADLVARAAAVVGDEFDATTVAAAAGLDTARVLAAFDDLATRDIVRVGPASGRFRFRHPLVRHAAYAASPPGWRVATHGRVATLLASVGAPSTVQAPHLVRSACPGDQHAVRVLADAAVEVAPRAPAVAGQWLRTALELLPDTPATIGKRLGLLTKLTQALAVSGQLVAGRDTARDALRRLEPDHPCRREVVRTCAVLERLLDQPANARGVLLAELQHLADPTGVDAFALRVRLAVEDLWAGEIREAEATLDWAGDLVARHADRSTEFAIAALRPVPAYAAGRMDLACAYAARAGQLMDSATDQELAPWLDGAAWFCWAELLLGHYEDCLHRLGRTLAIARDTRQSYIVSPLLNLHVRTLGRLGRLPEALAYADEAVELARLQDFQQALAIALGHQTILLSWMGDYRAALDAGRRAAELGRTIRQWWGAAARSAIALPLIYTGEVDRGHEVMSAACEEYEAMGLDQTQHLSFCEVMADAEAARGGTARAETWATRAARTAHPDLPTHQAQLQLVRAHARCGPDPAAAADLATRAAETFAALDLRLDTGRARLRAGTAHALAGNRRQALADLTASASLFTECGARGLLAQANREQRRLGIRIPAPSTHQDSPMGLSAREIEVARLVIDGCTNQQIADRLYLSIRTVETHMSRIFAKLEVSSRVGVSRVLTPLLAPTD</sequence>
<evidence type="ECO:0000259" key="3">
    <source>
        <dbReference type="PROSITE" id="PS50043"/>
    </source>
</evidence>